<feature type="domain" description="NPHP4 Ig-like" evidence="4">
    <location>
        <begin position="303"/>
        <end position="365"/>
    </location>
</feature>
<sequence>SDNARNRSRAVITRKLPRLGEEEIESFEVRAKPLNPIHTNSMQRFLTAQKLDINQRYCEYMHGVTKEKDKNWVVQPVTTKKSVTSYLFQQELEAYKKLRNEDKASKLLKVVFKAITTEHRFDLLFLQIFNFFAFISLVSKISVIFLILKYNKYVFVIGFIQNMVKLYFSNICFKIQNRNQPSPLLNVELWQCYKNLYQIDTPLERNLYRLSEQNEMHTSVEIFLRPFETVYAPFIYDAFSLFQDQIQNQVKVVFKKKINGEPISILDLLIDNRYNIIYNSFRFYHEAETTFSRLIHITGFKSRVHDVRCTDPHVLTSLKINSDGSQDLLFTYQLGKAPTLQTFALIFFGDQFYATVLGAWLIHIHAVNRINLNAVRAQLVKVPIVLKTDRSYSGAIHFQTSLKNVEIFPADIMQVEHDKILDVVVHLTPSCAGVSVVLINAIEQQTKNLLNTWMIVINVQEADITKVFEVYVQNNRNQTIKLTIGNRYSVERSFRISSSHPAYVKIDNDIIKLAGYKLSDVLITFLFSQEVRLSEVLIFVTNVDNNLQEEAYLLKLIYQE</sequence>
<keyword evidence="7" id="KW-1185">Reference proteome</keyword>
<dbReference type="GO" id="GO:0097730">
    <property type="term" value="C:non-motile cilium"/>
    <property type="evidence" value="ECO:0007669"/>
    <property type="project" value="InterPro"/>
</dbReference>
<proteinExistence type="predicted"/>
<evidence type="ECO:0000259" key="4">
    <source>
        <dbReference type="Pfam" id="PF26189"/>
    </source>
</evidence>
<dbReference type="STRING" id="103827.A0A0N5D7L7"/>
<dbReference type="GO" id="GO:0097546">
    <property type="term" value="C:ciliary base"/>
    <property type="evidence" value="ECO:0007669"/>
    <property type="project" value="TreeGrafter"/>
</dbReference>
<dbReference type="GO" id="GO:0090090">
    <property type="term" value="P:negative regulation of canonical Wnt signaling pathway"/>
    <property type="evidence" value="ECO:0007669"/>
    <property type="project" value="InterPro"/>
</dbReference>
<dbReference type="AlphaFoldDB" id="A0A0N5D7L7"/>
<evidence type="ECO:0000259" key="3">
    <source>
        <dbReference type="Pfam" id="PF26187"/>
    </source>
</evidence>
<dbReference type="InterPro" id="IPR058686">
    <property type="entry name" value="Ig_NPHP4_3rd"/>
</dbReference>
<evidence type="ECO:0000259" key="5">
    <source>
        <dbReference type="Pfam" id="PF26190"/>
    </source>
</evidence>
<feature type="domain" description="NPHP4 Ig-like" evidence="3">
    <location>
        <begin position="466"/>
        <end position="559"/>
    </location>
</feature>
<dbReference type="InterPro" id="IPR058685">
    <property type="entry name" value="Ig_NPHP4_4th"/>
</dbReference>
<reference evidence="8" key="1">
    <citation type="submission" date="2016-04" db="UniProtKB">
        <authorList>
            <consortium name="WormBaseParasite"/>
        </authorList>
    </citation>
    <scope>IDENTIFICATION</scope>
</reference>
<keyword evidence="1" id="KW-0812">Transmembrane</keyword>
<dbReference type="EMBL" id="UYYF01004724">
    <property type="protein sequence ID" value="VDN06658.1"/>
    <property type="molecule type" value="Genomic_DNA"/>
</dbReference>
<dbReference type="GO" id="GO:0035869">
    <property type="term" value="C:ciliary transition zone"/>
    <property type="evidence" value="ECO:0007669"/>
    <property type="project" value="TreeGrafter"/>
</dbReference>
<feature type="domain" description="NPHP4 Ig-like" evidence="5">
    <location>
        <begin position="185"/>
        <end position="253"/>
    </location>
</feature>
<evidence type="ECO:0000256" key="1">
    <source>
        <dbReference type="SAM" id="Phobius"/>
    </source>
</evidence>
<dbReference type="Pfam" id="PF26189">
    <property type="entry name" value="Ig_NPHP4_2nd"/>
    <property type="match status" value="1"/>
</dbReference>
<dbReference type="GO" id="GO:0036064">
    <property type="term" value="C:ciliary basal body"/>
    <property type="evidence" value="ECO:0007669"/>
    <property type="project" value="TreeGrafter"/>
</dbReference>
<evidence type="ECO:0000259" key="2">
    <source>
        <dbReference type="Pfam" id="PF26015"/>
    </source>
</evidence>
<keyword evidence="1" id="KW-1133">Transmembrane helix</keyword>
<dbReference type="Proteomes" id="UP000276776">
    <property type="component" value="Unassembled WGS sequence"/>
</dbReference>
<dbReference type="GO" id="GO:1904491">
    <property type="term" value="P:protein localization to ciliary transition zone"/>
    <property type="evidence" value="ECO:0007669"/>
    <property type="project" value="TreeGrafter"/>
</dbReference>
<accession>A0A0N5D7L7</accession>
<dbReference type="InterPro" id="IPR058688">
    <property type="entry name" value="Ig_NPHP4_2nd"/>
</dbReference>
<evidence type="ECO:0000313" key="6">
    <source>
        <dbReference type="EMBL" id="VDN06658.1"/>
    </source>
</evidence>
<dbReference type="PANTHER" id="PTHR31043">
    <property type="entry name" value="NEPHROCYSTIN-4"/>
    <property type="match status" value="1"/>
</dbReference>
<reference evidence="6 7" key="2">
    <citation type="submission" date="2018-11" db="EMBL/GenBank/DDBJ databases">
        <authorList>
            <consortium name="Pathogen Informatics"/>
        </authorList>
    </citation>
    <scope>NUCLEOTIDE SEQUENCE [LARGE SCALE GENOMIC DNA]</scope>
</reference>
<protein>
    <submittedName>
        <fullName evidence="8">CRAL-TRIO domain-containing protein</fullName>
    </submittedName>
</protein>
<feature type="transmembrane region" description="Helical" evidence="1">
    <location>
        <begin position="123"/>
        <end position="147"/>
    </location>
</feature>
<organism evidence="8">
    <name type="scientific">Thelazia callipaeda</name>
    <name type="common">Oriental eyeworm</name>
    <name type="synonym">Parasitic nematode</name>
    <dbReference type="NCBI Taxonomy" id="103827"/>
    <lineage>
        <taxon>Eukaryota</taxon>
        <taxon>Metazoa</taxon>
        <taxon>Ecdysozoa</taxon>
        <taxon>Nematoda</taxon>
        <taxon>Chromadorea</taxon>
        <taxon>Rhabditida</taxon>
        <taxon>Spirurina</taxon>
        <taxon>Spiruromorpha</taxon>
        <taxon>Thelazioidea</taxon>
        <taxon>Thelaziidae</taxon>
        <taxon>Thelazia</taxon>
    </lineage>
</organism>
<keyword evidence="1" id="KW-0472">Membrane</keyword>
<dbReference type="Pfam" id="PF26015">
    <property type="entry name" value="Ig_NPH4_3rd"/>
    <property type="match status" value="1"/>
</dbReference>
<dbReference type="InterPro" id="IPR029775">
    <property type="entry name" value="NPHP4"/>
</dbReference>
<dbReference type="WBParaSite" id="TCLT_0000906801-mRNA-1">
    <property type="protein sequence ID" value="TCLT_0000906801-mRNA-1"/>
    <property type="gene ID" value="TCLT_0000906801"/>
</dbReference>
<name>A0A0N5D7L7_THECL</name>
<feature type="domain" description="NPHP4 Ig-like" evidence="2">
    <location>
        <begin position="377"/>
        <end position="460"/>
    </location>
</feature>
<dbReference type="InterPro" id="IPR058687">
    <property type="entry name" value="Ig_NPHP4_1st"/>
</dbReference>
<dbReference type="Pfam" id="PF26190">
    <property type="entry name" value="Ig_NPHP4_1st"/>
    <property type="match status" value="1"/>
</dbReference>
<dbReference type="PANTHER" id="PTHR31043:SF3">
    <property type="entry name" value="NEPHROCYSTIN-4"/>
    <property type="match status" value="1"/>
</dbReference>
<evidence type="ECO:0000313" key="7">
    <source>
        <dbReference type="Proteomes" id="UP000276776"/>
    </source>
</evidence>
<evidence type="ECO:0000313" key="8">
    <source>
        <dbReference type="WBParaSite" id="TCLT_0000906801-mRNA-1"/>
    </source>
</evidence>
<gene>
    <name evidence="6" type="ORF">TCLT_LOCUS9057</name>
</gene>
<dbReference type="OrthoDB" id="313446at2759"/>
<dbReference type="Pfam" id="PF26187">
    <property type="entry name" value="Ig_NPHP4_4th"/>
    <property type="match status" value="1"/>
</dbReference>